<keyword evidence="2" id="KW-1185">Reference proteome</keyword>
<reference evidence="1 2" key="1">
    <citation type="journal article" date="2006" name="Nature">
        <title>Global trends of whole-genome duplications revealed by the ciliate Paramecium tetraurelia.</title>
        <authorList>
            <consortium name="Genoscope"/>
            <person name="Aury J.-M."/>
            <person name="Jaillon O."/>
            <person name="Duret L."/>
            <person name="Noel B."/>
            <person name="Jubin C."/>
            <person name="Porcel B.M."/>
            <person name="Segurens B."/>
            <person name="Daubin V."/>
            <person name="Anthouard V."/>
            <person name="Aiach N."/>
            <person name="Arnaiz O."/>
            <person name="Billaut A."/>
            <person name="Beisson J."/>
            <person name="Blanc I."/>
            <person name="Bouhouche K."/>
            <person name="Camara F."/>
            <person name="Duharcourt S."/>
            <person name="Guigo R."/>
            <person name="Gogendeau D."/>
            <person name="Katinka M."/>
            <person name="Keller A.-M."/>
            <person name="Kissmehl R."/>
            <person name="Klotz C."/>
            <person name="Koll F."/>
            <person name="Le Moue A."/>
            <person name="Lepere C."/>
            <person name="Malinsky S."/>
            <person name="Nowacki M."/>
            <person name="Nowak J.K."/>
            <person name="Plattner H."/>
            <person name="Poulain J."/>
            <person name="Ruiz F."/>
            <person name="Serrano V."/>
            <person name="Zagulski M."/>
            <person name="Dessen P."/>
            <person name="Betermier M."/>
            <person name="Weissenbach J."/>
            <person name="Scarpelli C."/>
            <person name="Schachter V."/>
            <person name="Sperling L."/>
            <person name="Meyer E."/>
            <person name="Cohen J."/>
            <person name="Wincker P."/>
        </authorList>
    </citation>
    <scope>NUCLEOTIDE SEQUENCE [LARGE SCALE GENOMIC DNA]</scope>
    <source>
        <strain evidence="1 2">Stock d4-2</strain>
    </source>
</reference>
<dbReference type="AlphaFoldDB" id="A0DZE4"/>
<dbReference type="OrthoDB" id="407692at2759"/>
<organism evidence="1 2">
    <name type="scientific">Paramecium tetraurelia</name>
    <dbReference type="NCBI Taxonomy" id="5888"/>
    <lineage>
        <taxon>Eukaryota</taxon>
        <taxon>Sar</taxon>
        <taxon>Alveolata</taxon>
        <taxon>Ciliophora</taxon>
        <taxon>Intramacronucleata</taxon>
        <taxon>Oligohymenophorea</taxon>
        <taxon>Peniculida</taxon>
        <taxon>Parameciidae</taxon>
        <taxon>Paramecium</taxon>
    </lineage>
</organism>
<evidence type="ECO:0008006" key="3">
    <source>
        <dbReference type="Google" id="ProtNLM"/>
    </source>
</evidence>
<protein>
    <recommendedName>
        <fullName evidence="3">Tc1-like transposase DDE domain-containing protein</fullName>
    </recommendedName>
</protein>
<dbReference type="KEGG" id="ptm:GSPATT00021578001"/>
<dbReference type="HOGENOM" id="CLU_1589608_0_0_1"/>
<dbReference type="Proteomes" id="UP000000600">
    <property type="component" value="Unassembled WGS sequence"/>
</dbReference>
<dbReference type="RefSeq" id="XP_001455808.1">
    <property type="nucleotide sequence ID" value="XM_001455771.1"/>
</dbReference>
<evidence type="ECO:0000313" key="2">
    <source>
        <dbReference type="Proteomes" id="UP000000600"/>
    </source>
</evidence>
<gene>
    <name evidence="1" type="ORF">GSPATT00021578001</name>
</gene>
<dbReference type="GO" id="GO:0003676">
    <property type="term" value="F:nucleic acid binding"/>
    <property type="evidence" value="ECO:0007669"/>
    <property type="project" value="InterPro"/>
</dbReference>
<accession>A0DZE4</accession>
<name>A0DZE4_PARTE</name>
<dbReference type="Gene3D" id="3.30.420.10">
    <property type="entry name" value="Ribonuclease H-like superfamily/Ribonuclease H"/>
    <property type="match status" value="1"/>
</dbReference>
<evidence type="ECO:0000313" key="1">
    <source>
        <dbReference type="EMBL" id="CAK88411.1"/>
    </source>
</evidence>
<dbReference type="InParanoid" id="A0DZE4"/>
<dbReference type="InterPro" id="IPR036397">
    <property type="entry name" value="RNaseH_sf"/>
</dbReference>
<sequence length="168" mass="19969">MLICYYPKASVNFQIQFYAGSAILFRLIYLLHTCSQWNVADQLFKGHVNSEVYQQHLCSLIKKLKQHHEEQQFVLILDYSPIHKSKSVRKLLIAVRNFRHQTHLNLNPIEKLWHLLRQPIYEDTNIAHQILINQFASILQNFEDMRQRNQFNDPQNQAGISQVRDMIV</sequence>
<dbReference type="GeneID" id="5041591"/>
<proteinExistence type="predicted"/>
<dbReference type="EMBL" id="CT868650">
    <property type="protein sequence ID" value="CAK88411.1"/>
    <property type="molecule type" value="Genomic_DNA"/>
</dbReference>